<evidence type="ECO:0000256" key="6">
    <source>
        <dbReference type="ARBA" id="ARBA00022598"/>
    </source>
</evidence>
<keyword evidence="8 15" id="KW-0547">Nucleotide-binding</keyword>
<dbReference type="CDD" id="cd02796">
    <property type="entry name" value="tRNA_bind_bactPheRS"/>
    <property type="match status" value="1"/>
</dbReference>
<keyword evidence="4 15" id="KW-0963">Cytoplasm</keyword>
<dbReference type="PROSITE" id="PS51483">
    <property type="entry name" value="B5"/>
    <property type="match status" value="1"/>
</dbReference>
<dbReference type="InterPro" id="IPR036690">
    <property type="entry name" value="Fdx_antiC-bd_sf"/>
</dbReference>
<protein>
    <recommendedName>
        <fullName evidence="15">Phenylalanine--tRNA ligase beta subunit</fullName>
        <ecNumber evidence="15">6.1.1.20</ecNumber>
    </recommendedName>
    <alternativeName>
        <fullName evidence="15">Phenylalanyl-tRNA synthetase beta subunit</fullName>
        <shortName evidence="15">PheRS</shortName>
    </alternativeName>
</protein>
<name>A0ABR9R0X5_9FIRM</name>
<evidence type="ECO:0000256" key="9">
    <source>
        <dbReference type="ARBA" id="ARBA00022840"/>
    </source>
</evidence>
<dbReference type="InterPro" id="IPR005147">
    <property type="entry name" value="tRNA_synthase_B5-dom"/>
</dbReference>
<accession>A0ABR9R0X5</accession>
<dbReference type="GO" id="GO:0004826">
    <property type="term" value="F:phenylalanine-tRNA ligase activity"/>
    <property type="evidence" value="ECO:0007669"/>
    <property type="project" value="UniProtKB-EC"/>
</dbReference>
<keyword evidence="21" id="KW-1185">Reference proteome</keyword>
<evidence type="ECO:0000256" key="4">
    <source>
        <dbReference type="ARBA" id="ARBA00022490"/>
    </source>
</evidence>
<keyword evidence="11 16" id="KW-0694">RNA-binding</keyword>
<dbReference type="SUPFAM" id="SSF56037">
    <property type="entry name" value="PheT/TilS domain"/>
    <property type="match status" value="1"/>
</dbReference>
<evidence type="ECO:0000259" key="18">
    <source>
        <dbReference type="PROSITE" id="PS51447"/>
    </source>
</evidence>
<feature type="binding site" evidence="15">
    <location>
        <position position="472"/>
    </location>
    <ligand>
        <name>Mg(2+)</name>
        <dbReference type="ChEBI" id="CHEBI:18420"/>
        <note>shared with alpha subunit</note>
    </ligand>
</feature>
<dbReference type="Proteomes" id="UP000768567">
    <property type="component" value="Unassembled WGS sequence"/>
</dbReference>
<dbReference type="SMART" id="SM00874">
    <property type="entry name" value="B5"/>
    <property type="match status" value="1"/>
</dbReference>
<evidence type="ECO:0000256" key="13">
    <source>
        <dbReference type="ARBA" id="ARBA00023146"/>
    </source>
</evidence>
<evidence type="ECO:0000256" key="14">
    <source>
        <dbReference type="ARBA" id="ARBA00049255"/>
    </source>
</evidence>
<dbReference type="InterPro" id="IPR012340">
    <property type="entry name" value="NA-bd_OB-fold"/>
</dbReference>
<dbReference type="InterPro" id="IPR005146">
    <property type="entry name" value="B3/B4_tRNA-bd"/>
</dbReference>
<dbReference type="InterPro" id="IPR033714">
    <property type="entry name" value="tRNA_bind_bactPheRS"/>
</dbReference>
<dbReference type="SMART" id="SM00896">
    <property type="entry name" value="FDX-ACB"/>
    <property type="match status" value="1"/>
</dbReference>
<keyword evidence="7 15" id="KW-0479">Metal-binding</keyword>
<dbReference type="Pfam" id="PF17759">
    <property type="entry name" value="tRNA_synthFbeta"/>
    <property type="match status" value="1"/>
</dbReference>
<feature type="binding site" evidence="15">
    <location>
        <position position="471"/>
    </location>
    <ligand>
        <name>Mg(2+)</name>
        <dbReference type="ChEBI" id="CHEBI:18420"/>
        <note>shared with alpha subunit</note>
    </ligand>
</feature>
<keyword evidence="13 15" id="KW-0030">Aminoacyl-tRNA synthetase</keyword>
<comment type="catalytic activity">
    <reaction evidence="14 15">
        <text>tRNA(Phe) + L-phenylalanine + ATP = L-phenylalanyl-tRNA(Phe) + AMP + diphosphate + H(+)</text>
        <dbReference type="Rhea" id="RHEA:19413"/>
        <dbReference type="Rhea" id="RHEA-COMP:9668"/>
        <dbReference type="Rhea" id="RHEA-COMP:9699"/>
        <dbReference type="ChEBI" id="CHEBI:15378"/>
        <dbReference type="ChEBI" id="CHEBI:30616"/>
        <dbReference type="ChEBI" id="CHEBI:33019"/>
        <dbReference type="ChEBI" id="CHEBI:58095"/>
        <dbReference type="ChEBI" id="CHEBI:78442"/>
        <dbReference type="ChEBI" id="CHEBI:78531"/>
        <dbReference type="ChEBI" id="CHEBI:456215"/>
        <dbReference type="EC" id="6.1.1.20"/>
    </reaction>
</comment>
<sequence length="804" mass="88436">MKVPFSWLKEYVDIDVSAQELEERLFSCGFEVEELIDLGAEIDRVVVGVVTEAVPQEGTHLHVCKVDCGEYGHDIQISTGAPNVYVGMHTPAALDGATLPGGIHIKAKPLMGIESNGMLCSGEELGLNDDLFPGAEVYGLLDLPKDTVPGADIRPVVGLDEVIFDISITANRADCQSVLGIAREVAAVLGKPLKMPATDYTVSDYTDPRLSIAVEAPDLCPRYLGHYVRNITPGESPRWMKRHLALCGLRSISNVVDITNYVMLEIGQPMHAFDMSTLESCQIIVRRARNDEKIVTLDGKEFALSENNLVICDGSKPVALAGVMGGLNSEITENTTQLLFESAKFARDNIRKTSRSLGQSTDASSHYEKGISEYTTELGMARALHLIQELGCGEVTASAFDVSAGAPREGKHFTATVSGINAILGIEVPADTIVDILTRLEFQVTRDGDKLDVIAPRYREDIEVGEPDLAEEVIREYGYEHIVPTFLQSAEVTSGGLTPDQKNQAKVKRTMCAQGFYEAETLAFYADADLDALHIAADAPERKVIRILNPISSNLTIMRTLLAPSLLNVAVENLKRGNHEGRLFELSNIYIPRQLPVTELPEERLHLGFTAFGDNEDFFSLKGAMEVLGRAFGLTFDYERANDVPWLHPGISAHILCNGKRIGCFGKLANDVTAELKLPKDSKNNQKIFLGEIDYVAMMEQVDPHFRYQPIPEFDTVQRDLALVANEEVTCGDIVKEIHKACPRVGDVELFDVYRGDQLGEGKKSMAFTLHFVPADKALSAEEIDRFVKKILGNLKYRLGVEIR</sequence>
<comment type="caution">
    <text evidence="20">The sequence shown here is derived from an EMBL/GenBank/DDBJ whole genome shotgun (WGS) entry which is preliminary data.</text>
</comment>
<evidence type="ECO:0000256" key="10">
    <source>
        <dbReference type="ARBA" id="ARBA00022842"/>
    </source>
</evidence>
<keyword evidence="12 15" id="KW-0648">Protein biosynthesis</keyword>
<feature type="binding site" evidence="15">
    <location>
        <position position="468"/>
    </location>
    <ligand>
        <name>Mg(2+)</name>
        <dbReference type="ChEBI" id="CHEBI:18420"/>
        <note>shared with alpha subunit</note>
    </ligand>
</feature>
<dbReference type="SUPFAM" id="SSF54991">
    <property type="entry name" value="Anticodon-binding domain of PheRS"/>
    <property type="match status" value="1"/>
</dbReference>
<dbReference type="PROSITE" id="PS51447">
    <property type="entry name" value="FDX_ACB"/>
    <property type="match status" value="1"/>
</dbReference>
<feature type="domain" description="TRNA-binding" evidence="17">
    <location>
        <begin position="39"/>
        <end position="154"/>
    </location>
</feature>
<evidence type="ECO:0000313" key="20">
    <source>
        <dbReference type="EMBL" id="MBE5036786.1"/>
    </source>
</evidence>
<dbReference type="EC" id="6.1.1.20" evidence="15"/>
<evidence type="ECO:0000256" key="11">
    <source>
        <dbReference type="ARBA" id="ARBA00022884"/>
    </source>
</evidence>
<dbReference type="SUPFAM" id="SSF46955">
    <property type="entry name" value="Putative DNA-binding domain"/>
    <property type="match status" value="1"/>
</dbReference>
<dbReference type="InterPro" id="IPR009061">
    <property type="entry name" value="DNA-bd_dom_put_sf"/>
</dbReference>
<evidence type="ECO:0000256" key="2">
    <source>
        <dbReference type="ARBA" id="ARBA00008653"/>
    </source>
</evidence>
<feature type="domain" description="FDX-ACB" evidence="18">
    <location>
        <begin position="712"/>
        <end position="804"/>
    </location>
</feature>
<dbReference type="PANTHER" id="PTHR10947">
    <property type="entry name" value="PHENYLALANYL-TRNA SYNTHETASE BETA CHAIN AND LEUCINE-RICH REPEAT-CONTAINING PROTEIN 47"/>
    <property type="match status" value="1"/>
</dbReference>
<evidence type="ECO:0000256" key="12">
    <source>
        <dbReference type="ARBA" id="ARBA00022917"/>
    </source>
</evidence>
<evidence type="ECO:0000259" key="17">
    <source>
        <dbReference type="PROSITE" id="PS50886"/>
    </source>
</evidence>
<dbReference type="Pfam" id="PF03484">
    <property type="entry name" value="B5"/>
    <property type="match status" value="1"/>
</dbReference>
<keyword evidence="5 16" id="KW-0820">tRNA-binding</keyword>
<dbReference type="InterPro" id="IPR005121">
    <property type="entry name" value="Fdx_antiC-bd"/>
</dbReference>
<organism evidence="20 21">
    <name type="scientific">Gemmiger gallinarum</name>
    <dbReference type="NCBI Taxonomy" id="2779354"/>
    <lineage>
        <taxon>Bacteria</taxon>
        <taxon>Bacillati</taxon>
        <taxon>Bacillota</taxon>
        <taxon>Clostridia</taxon>
        <taxon>Eubacteriales</taxon>
        <taxon>Gemmiger</taxon>
    </lineage>
</organism>
<evidence type="ECO:0000313" key="21">
    <source>
        <dbReference type="Proteomes" id="UP000768567"/>
    </source>
</evidence>
<dbReference type="CDD" id="cd00769">
    <property type="entry name" value="PheRS_beta_core"/>
    <property type="match status" value="1"/>
</dbReference>
<dbReference type="PANTHER" id="PTHR10947:SF0">
    <property type="entry name" value="PHENYLALANINE--TRNA LIGASE BETA SUBUNIT"/>
    <property type="match status" value="1"/>
</dbReference>
<dbReference type="Pfam" id="PF01588">
    <property type="entry name" value="tRNA_bind"/>
    <property type="match status" value="1"/>
</dbReference>
<comment type="subcellular location">
    <subcellularLocation>
        <location evidence="1 15">Cytoplasm</location>
    </subcellularLocation>
</comment>
<dbReference type="InterPro" id="IPR045864">
    <property type="entry name" value="aa-tRNA-synth_II/BPL/LPL"/>
</dbReference>
<dbReference type="InterPro" id="IPR004532">
    <property type="entry name" value="Phe-tRNA-ligase_IIc_bsu_bact"/>
</dbReference>
<dbReference type="Pfam" id="PF03483">
    <property type="entry name" value="B3_4"/>
    <property type="match status" value="1"/>
</dbReference>
<dbReference type="PROSITE" id="PS50886">
    <property type="entry name" value="TRBD"/>
    <property type="match status" value="1"/>
</dbReference>
<dbReference type="InterPro" id="IPR020825">
    <property type="entry name" value="Phe-tRNA_synthase-like_B3/B4"/>
</dbReference>
<dbReference type="SUPFAM" id="SSF50249">
    <property type="entry name" value="Nucleic acid-binding proteins"/>
    <property type="match status" value="1"/>
</dbReference>
<keyword evidence="9 15" id="KW-0067">ATP-binding</keyword>
<dbReference type="NCBIfam" id="TIGR00472">
    <property type="entry name" value="pheT_bact"/>
    <property type="match status" value="1"/>
</dbReference>
<comment type="cofactor">
    <cofactor evidence="15">
        <name>Mg(2+)</name>
        <dbReference type="ChEBI" id="CHEBI:18420"/>
    </cofactor>
    <text evidence="15">Binds 2 magnesium ions per tetramer.</text>
</comment>
<keyword evidence="10 15" id="KW-0460">Magnesium</keyword>
<dbReference type="Pfam" id="PF03147">
    <property type="entry name" value="FDX-ACB"/>
    <property type="match status" value="1"/>
</dbReference>
<evidence type="ECO:0000256" key="5">
    <source>
        <dbReference type="ARBA" id="ARBA00022555"/>
    </source>
</evidence>
<comment type="similarity">
    <text evidence="2 15">Belongs to the phenylalanyl-tRNA synthetase beta subunit family. Type 1 subfamily.</text>
</comment>
<feature type="domain" description="B5" evidence="19">
    <location>
        <begin position="408"/>
        <end position="484"/>
    </location>
</feature>
<evidence type="ECO:0000256" key="3">
    <source>
        <dbReference type="ARBA" id="ARBA00011209"/>
    </source>
</evidence>
<dbReference type="Gene3D" id="2.40.50.140">
    <property type="entry name" value="Nucleic acid-binding proteins"/>
    <property type="match status" value="1"/>
</dbReference>
<comment type="subunit">
    <text evidence="3 15">Tetramer of two alpha and two beta subunits.</text>
</comment>
<evidence type="ECO:0000256" key="15">
    <source>
        <dbReference type="HAMAP-Rule" id="MF_00283"/>
    </source>
</evidence>
<dbReference type="Gene3D" id="3.30.70.380">
    <property type="entry name" value="Ferrodoxin-fold anticodon-binding domain"/>
    <property type="match status" value="1"/>
</dbReference>
<evidence type="ECO:0000256" key="16">
    <source>
        <dbReference type="PROSITE-ProRule" id="PRU00209"/>
    </source>
</evidence>
<dbReference type="RefSeq" id="WP_193500069.1">
    <property type="nucleotide sequence ID" value="NZ_JADCKC010000001.1"/>
</dbReference>
<proteinExistence type="inferred from homology"/>
<dbReference type="EMBL" id="JADCKC010000001">
    <property type="protein sequence ID" value="MBE5036786.1"/>
    <property type="molecule type" value="Genomic_DNA"/>
</dbReference>
<dbReference type="Gene3D" id="3.50.40.10">
    <property type="entry name" value="Phenylalanyl-trna Synthetase, Chain B, domain 3"/>
    <property type="match status" value="1"/>
</dbReference>
<dbReference type="HAMAP" id="MF_00283">
    <property type="entry name" value="Phe_tRNA_synth_beta1"/>
    <property type="match status" value="1"/>
</dbReference>
<gene>
    <name evidence="15" type="primary">pheT</name>
    <name evidence="20" type="ORF">INF35_03165</name>
</gene>
<keyword evidence="6 15" id="KW-0436">Ligase</keyword>
<evidence type="ECO:0000256" key="1">
    <source>
        <dbReference type="ARBA" id="ARBA00004496"/>
    </source>
</evidence>
<evidence type="ECO:0000256" key="8">
    <source>
        <dbReference type="ARBA" id="ARBA00022741"/>
    </source>
</evidence>
<feature type="binding site" evidence="15">
    <location>
        <position position="461"/>
    </location>
    <ligand>
        <name>Mg(2+)</name>
        <dbReference type="ChEBI" id="CHEBI:18420"/>
        <note>shared with alpha subunit</note>
    </ligand>
</feature>
<dbReference type="InterPro" id="IPR041616">
    <property type="entry name" value="PheRS_beta_core"/>
</dbReference>
<reference evidence="20 21" key="1">
    <citation type="submission" date="2020-10" db="EMBL/GenBank/DDBJ databases">
        <title>ChiBAC.</title>
        <authorList>
            <person name="Zenner C."/>
            <person name="Hitch T.C.A."/>
            <person name="Clavel T."/>
        </authorList>
    </citation>
    <scope>NUCLEOTIDE SEQUENCE [LARGE SCALE GENOMIC DNA]</scope>
    <source>
        <strain evidence="20 21">DSM 109015</strain>
    </source>
</reference>
<dbReference type="SMART" id="SM00873">
    <property type="entry name" value="B3_4"/>
    <property type="match status" value="1"/>
</dbReference>
<dbReference type="InterPro" id="IPR045060">
    <property type="entry name" value="Phe-tRNA-ligase_IIc_bsu"/>
</dbReference>
<dbReference type="Gene3D" id="3.30.930.10">
    <property type="entry name" value="Bira Bifunctional Protein, Domain 2"/>
    <property type="match status" value="1"/>
</dbReference>
<evidence type="ECO:0000256" key="7">
    <source>
        <dbReference type="ARBA" id="ARBA00022723"/>
    </source>
</evidence>
<dbReference type="SUPFAM" id="SSF55681">
    <property type="entry name" value="Class II aaRS and biotin synthetases"/>
    <property type="match status" value="1"/>
</dbReference>
<dbReference type="InterPro" id="IPR002547">
    <property type="entry name" value="tRNA-bd_dom"/>
</dbReference>
<evidence type="ECO:0000259" key="19">
    <source>
        <dbReference type="PROSITE" id="PS51483"/>
    </source>
</evidence>
<dbReference type="Gene3D" id="3.30.56.10">
    <property type="match status" value="2"/>
</dbReference>